<evidence type="ECO:0000313" key="1">
    <source>
        <dbReference type="EMBL" id="PPD59136.1"/>
    </source>
</evidence>
<sequence length="178" mass="19648">MKKVILSVLVVLIVLSVGVLGYSYYRLDKSNDSLLADNTGLSQDLVSSKYQATRFEEIANESQSALSMKYAGLALTIPARGNYLYPVHLAGNEYIDFIIISDEKGILSANFNNVRTSLNKSISLHSGFPYVGGFGTGVGDDLFILIENSSSIEQATVHIMYRIYSDHSRSGFWEMTNN</sequence>
<keyword evidence="2" id="KW-1185">Reference proteome</keyword>
<evidence type="ECO:0000313" key="2">
    <source>
        <dbReference type="Proteomes" id="UP000235653"/>
    </source>
</evidence>
<protein>
    <submittedName>
        <fullName evidence="1">Uncharacterized protein</fullName>
    </submittedName>
</protein>
<comment type="caution">
    <text evidence="1">The sequence shown here is derived from an EMBL/GenBank/DDBJ whole genome shotgun (WGS) entry which is preliminary data.</text>
</comment>
<organism evidence="1 2">
    <name type="scientific">Dehalogenimonas etheniformans</name>
    <dbReference type="NCBI Taxonomy" id="1536648"/>
    <lineage>
        <taxon>Bacteria</taxon>
        <taxon>Bacillati</taxon>
        <taxon>Chloroflexota</taxon>
        <taxon>Dehalococcoidia</taxon>
        <taxon>Dehalococcoidales</taxon>
        <taxon>Dehalococcoidaceae</taxon>
        <taxon>Dehalogenimonas</taxon>
    </lineage>
</organism>
<gene>
    <name evidence="1" type="ORF">JP09_000200</name>
</gene>
<dbReference type="RefSeq" id="WP_102331370.1">
    <property type="nucleotide sequence ID" value="NZ_CP058566.2"/>
</dbReference>
<reference evidence="1 2" key="1">
    <citation type="journal article" date="2017" name="ISME J.">
        <title>Grape pomace compost harbors organohalide-respiring Dehalogenimonas species with novel reductive dehalogenase genes.</title>
        <authorList>
            <person name="Yang Y."/>
            <person name="Higgins S.A."/>
            <person name="Yan J."/>
            <person name="Simsir B."/>
            <person name="Chourey K."/>
            <person name="Iyer R."/>
            <person name="Hettich R.L."/>
            <person name="Baldwin B."/>
            <person name="Ogles D.M."/>
            <person name="Loffler F.E."/>
        </authorList>
    </citation>
    <scope>NUCLEOTIDE SEQUENCE [LARGE SCALE GENOMIC DNA]</scope>
    <source>
        <strain evidence="1 2">GP</strain>
    </source>
</reference>
<name>A0A2P5P9Z6_9CHLR</name>
<proteinExistence type="predicted"/>
<accession>A0A2P5P9Z6</accession>
<dbReference type="EMBL" id="JQAN02000001">
    <property type="protein sequence ID" value="PPD59136.1"/>
    <property type="molecule type" value="Genomic_DNA"/>
</dbReference>
<dbReference type="AlphaFoldDB" id="A0A2P5P9Z6"/>
<dbReference type="Proteomes" id="UP000235653">
    <property type="component" value="Unassembled WGS sequence"/>
</dbReference>